<comment type="caution">
    <text evidence="2">The sequence shown here is derived from an EMBL/GenBank/DDBJ whole genome shotgun (WGS) entry which is preliminary data.</text>
</comment>
<feature type="compositionally biased region" description="Polar residues" evidence="1">
    <location>
        <begin position="31"/>
        <end position="40"/>
    </location>
</feature>
<accession>A0AA41SAV2</accession>
<reference evidence="2" key="1">
    <citation type="submission" date="2022-03" db="EMBL/GenBank/DDBJ databases">
        <title>A functionally conserved STORR gene fusion in Papaver species that diverged 16.8 million years ago.</title>
        <authorList>
            <person name="Catania T."/>
        </authorList>
    </citation>
    <scope>NUCLEOTIDE SEQUENCE</scope>
    <source>
        <strain evidence="2">S-191538</strain>
    </source>
</reference>
<keyword evidence="3" id="KW-1185">Reference proteome</keyword>
<evidence type="ECO:0000313" key="3">
    <source>
        <dbReference type="Proteomes" id="UP001177140"/>
    </source>
</evidence>
<dbReference type="AlphaFoldDB" id="A0AA41SAV2"/>
<organism evidence="2 3">
    <name type="scientific">Papaver nudicaule</name>
    <name type="common">Iceland poppy</name>
    <dbReference type="NCBI Taxonomy" id="74823"/>
    <lineage>
        <taxon>Eukaryota</taxon>
        <taxon>Viridiplantae</taxon>
        <taxon>Streptophyta</taxon>
        <taxon>Embryophyta</taxon>
        <taxon>Tracheophyta</taxon>
        <taxon>Spermatophyta</taxon>
        <taxon>Magnoliopsida</taxon>
        <taxon>Ranunculales</taxon>
        <taxon>Papaveraceae</taxon>
        <taxon>Papaveroideae</taxon>
        <taxon>Papaver</taxon>
    </lineage>
</organism>
<sequence length="195" mass="22034">MVPPSPSSPHLDDANPPPPPSESMPEASSNTSSSLIGQKRSSISISPSEIPSEISVVDLEHQSSSSAPRKVIKKDIQGIINCWYIRCGCKVNYRIKRVEESSLYRITGGDTTIEVPFNKDHVHFDCPCGCRCELTMGVKRAEKNEKEEKKKWTSFKLSDEEQRKREERVKSIVGKYPRAHRSSGKFEPILWYVVE</sequence>
<dbReference type="EMBL" id="JAJJMA010132064">
    <property type="protein sequence ID" value="MCL7033237.1"/>
    <property type="molecule type" value="Genomic_DNA"/>
</dbReference>
<name>A0AA41SAV2_PAPNU</name>
<proteinExistence type="predicted"/>
<evidence type="ECO:0000313" key="2">
    <source>
        <dbReference type="EMBL" id="MCL7033237.1"/>
    </source>
</evidence>
<evidence type="ECO:0000256" key="1">
    <source>
        <dbReference type="SAM" id="MobiDB-lite"/>
    </source>
</evidence>
<protein>
    <submittedName>
        <fullName evidence="2">Uncharacterized protein</fullName>
    </submittedName>
</protein>
<feature type="region of interest" description="Disordered" evidence="1">
    <location>
        <begin position="1"/>
        <end position="47"/>
    </location>
</feature>
<gene>
    <name evidence="2" type="ORF">MKW94_018575</name>
</gene>
<dbReference type="Proteomes" id="UP001177140">
    <property type="component" value="Unassembled WGS sequence"/>
</dbReference>